<evidence type="ECO:0008006" key="3">
    <source>
        <dbReference type="Google" id="ProtNLM"/>
    </source>
</evidence>
<reference evidence="1" key="1">
    <citation type="submission" date="2020-08" db="EMBL/GenBank/DDBJ databases">
        <title>Genome public.</title>
        <authorList>
            <person name="Liu C."/>
            <person name="Sun Q."/>
        </authorList>
    </citation>
    <scope>NUCLEOTIDE SEQUENCE</scope>
    <source>
        <strain evidence="1">NSJ-44</strain>
    </source>
</reference>
<name>A0A926CYD7_9FIRM</name>
<sequence length="354" mass="38037">MAITLHDKYAKQISTMFTTQSLISGLLSNEYDWSGVKTVKVMTPQTVPMNDYTRTGANRYGSPVEMQDIVQEMTLTQDKSFALTIDKGNNADQNGLKAAGKMLKLQLAERAVPTMDKYVFEQLAQLAGTVVGNSTALAKNTVCDRISEGTQVLDDGEVPQEGRTLFVSNATYKLLKHSDEFLGIDKLGEKALAKGQVGEYDNMKVVKVPSGRWPANVNFMIVYKNSATAPVKLNDTRVHQDPPGISGNLLEGRQYYDCFVFGPKAVGIYVEVNTGSGKGTVCSGPSIAEATGAITVGTTGATVKYTTDGTDPRYSNTAKVGTQADVTGEGVVVKAYEYKAGCYPSVVEEATLTA</sequence>
<evidence type="ECO:0000313" key="2">
    <source>
        <dbReference type="Proteomes" id="UP000654279"/>
    </source>
</evidence>
<accession>A0A926CYD7</accession>
<dbReference type="Proteomes" id="UP000654279">
    <property type="component" value="Unassembled WGS sequence"/>
</dbReference>
<dbReference type="EMBL" id="JACRSO010000001">
    <property type="protein sequence ID" value="MBC8528234.1"/>
    <property type="molecule type" value="Genomic_DNA"/>
</dbReference>
<proteinExistence type="predicted"/>
<keyword evidence="2" id="KW-1185">Reference proteome</keyword>
<organism evidence="1 2">
    <name type="scientific">Luoshenia tenuis</name>
    <dbReference type="NCBI Taxonomy" id="2763654"/>
    <lineage>
        <taxon>Bacteria</taxon>
        <taxon>Bacillati</taxon>
        <taxon>Bacillota</taxon>
        <taxon>Clostridia</taxon>
        <taxon>Christensenellales</taxon>
        <taxon>Christensenellaceae</taxon>
        <taxon>Luoshenia</taxon>
    </lineage>
</organism>
<comment type="caution">
    <text evidence="1">The sequence shown here is derived from an EMBL/GenBank/DDBJ whole genome shotgun (WGS) entry which is preliminary data.</text>
</comment>
<gene>
    <name evidence="1" type="ORF">H8699_02115</name>
</gene>
<evidence type="ECO:0000313" key="1">
    <source>
        <dbReference type="EMBL" id="MBC8528234.1"/>
    </source>
</evidence>
<protein>
    <recommendedName>
        <fullName evidence="3">N4-gp56 family major capsid protein</fullName>
    </recommendedName>
</protein>
<dbReference type="RefSeq" id="WP_249284271.1">
    <property type="nucleotide sequence ID" value="NZ_JACRSO010000001.1"/>
</dbReference>
<dbReference type="AlphaFoldDB" id="A0A926CYD7"/>